<evidence type="ECO:0000313" key="2">
    <source>
        <dbReference type="Proteomes" id="UP000024635"/>
    </source>
</evidence>
<proteinExistence type="predicted"/>
<protein>
    <submittedName>
        <fullName evidence="1">Uncharacterized protein</fullName>
    </submittedName>
</protein>
<name>A0A016UMZ6_9BILA</name>
<dbReference type="EMBL" id="JARK01001370">
    <property type="protein sequence ID" value="EYC16237.1"/>
    <property type="molecule type" value="Genomic_DNA"/>
</dbReference>
<evidence type="ECO:0000313" key="1">
    <source>
        <dbReference type="EMBL" id="EYC16237.1"/>
    </source>
</evidence>
<reference evidence="2" key="1">
    <citation type="journal article" date="2015" name="Nat. Genet.">
        <title>The genome and transcriptome of the zoonotic hookworm Ancylostoma ceylanicum identify infection-specific gene families.</title>
        <authorList>
            <person name="Schwarz E.M."/>
            <person name="Hu Y."/>
            <person name="Antoshechkin I."/>
            <person name="Miller M.M."/>
            <person name="Sternberg P.W."/>
            <person name="Aroian R.V."/>
        </authorList>
    </citation>
    <scope>NUCLEOTIDE SEQUENCE</scope>
    <source>
        <strain evidence="2">HY135</strain>
    </source>
</reference>
<accession>A0A016UMZ6</accession>
<organism evidence="1 2">
    <name type="scientific">Ancylostoma ceylanicum</name>
    <dbReference type="NCBI Taxonomy" id="53326"/>
    <lineage>
        <taxon>Eukaryota</taxon>
        <taxon>Metazoa</taxon>
        <taxon>Ecdysozoa</taxon>
        <taxon>Nematoda</taxon>
        <taxon>Chromadorea</taxon>
        <taxon>Rhabditida</taxon>
        <taxon>Rhabditina</taxon>
        <taxon>Rhabditomorpha</taxon>
        <taxon>Strongyloidea</taxon>
        <taxon>Ancylostomatidae</taxon>
        <taxon>Ancylostomatinae</taxon>
        <taxon>Ancylostoma</taxon>
    </lineage>
</organism>
<dbReference type="Proteomes" id="UP000024635">
    <property type="component" value="Unassembled WGS sequence"/>
</dbReference>
<gene>
    <name evidence="1" type="primary">Acey_s0034.g2876</name>
    <name evidence="1" type="ORF">Y032_0034g2876</name>
</gene>
<sequence>MQILKTRSVQNFVSWIFIEFVAHGNALDGNNRKKNSEKVAQITVPIDKFWYCTFAAVVLSNNVIRCAHMLSVVAS</sequence>
<comment type="caution">
    <text evidence="1">The sequence shown here is derived from an EMBL/GenBank/DDBJ whole genome shotgun (WGS) entry which is preliminary data.</text>
</comment>
<keyword evidence="2" id="KW-1185">Reference proteome</keyword>
<dbReference type="AlphaFoldDB" id="A0A016UMZ6"/>